<accession>A0A1B2DL63</accession>
<dbReference type="SUPFAM" id="SSF52172">
    <property type="entry name" value="CheY-like"/>
    <property type="match status" value="1"/>
</dbReference>
<dbReference type="Pfam" id="PF00072">
    <property type="entry name" value="Response_reg"/>
    <property type="match status" value="1"/>
</dbReference>
<dbReference type="GO" id="GO:0003700">
    <property type="term" value="F:DNA-binding transcription factor activity"/>
    <property type="evidence" value="ECO:0007669"/>
    <property type="project" value="InterPro"/>
</dbReference>
<feature type="domain" description="Response regulatory" evidence="10">
    <location>
        <begin position="3"/>
        <end position="121"/>
    </location>
</feature>
<dbReference type="SUPFAM" id="SSF46689">
    <property type="entry name" value="Homeodomain-like"/>
    <property type="match status" value="1"/>
</dbReference>
<feature type="domain" description="HTH araC/xylS-type" evidence="9">
    <location>
        <begin position="363"/>
        <end position="462"/>
    </location>
</feature>
<dbReference type="InterPro" id="IPR051552">
    <property type="entry name" value="HptR"/>
</dbReference>
<gene>
    <name evidence="11" type="ORF">BBD42_19760</name>
</gene>
<dbReference type="GO" id="GO:0000160">
    <property type="term" value="P:phosphorelay signal transduction system"/>
    <property type="evidence" value="ECO:0007669"/>
    <property type="project" value="UniProtKB-KW"/>
</dbReference>
<proteinExistence type="predicted"/>
<dbReference type="AlphaFoldDB" id="A0A1B2DL63"/>
<name>A0A1B2DL63_9BACL</name>
<evidence type="ECO:0000256" key="1">
    <source>
        <dbReference type="ARBA" id="ARBA00004496"/>
    </source>
</evidence>
<dbReference type="SMART" id="SM00448">
    <property type="entry name" value="REC"/>
    <property type="match status" value="1"/>
</dbReference>
<dbReference type="CDD" id="cd17536">
    <property type="entry name" value="REC_YesN-like"/>
    <property type="match status" value="1"/>
</dbReference>
<dbReference type="PROSITE" id="PS00041">
    <property type="entry name" value="HTH_ARAC_FAMILY_1"/>
    <property type="match status" value="1"/>
</dbReference>
<dbReference type="PROSITE" id="PS01124">
    <property type="entry name" value="HTH_ARAC_FAMILY_2"/>
    <property type="match status" value="1"/>
</dbReference>
<dbReference type="InterPro" id="IPR001789">
    <property type="entry name" value="Sig_transdc_resp-reg_receiver"/>
</dbReference>
<evidence type="ECO:0008006" key="12">
    <source>
        <dbReference type="Google" id="ProtNLM"/>
    </source>
</evidence>
<evidence type="ECO:0000256" key="2">
    <source>
        <dbReference type="ARBA" id="ARBA00022490"/>
    </source>
</evidence>
<protein>
    <recommendedName>
        <fullName evidence="12">DNA-binding response regulator</fullName>
    </recommendedName>
</protein>
<dbReference type="RefSeq" id="WP_099519599.1">
    <property type="nucleotide sequence ID" value="NZ_CP016808.1"/>
</dbReference>
<evidence type="ECO:0000313" key="11">
    <source>
        <dbReference type="EMBL" id="ANY68460.1"/>
    </source>
</evidence>
<evidence type="ECO:0000259" key="10">
    <source>
        <dbReference type="PROSITE" id="PS50110"/>
    </source>
</evidence>
<keyword evidence="5" id="KW-0805">Transcription regulation</keyword>
<keyword evidence="4" id="KW-0902">Two-component regulatory system</keyword>
<dbReference type="InterPro" id="IPR018060">
    <property type="entry name" value="HTH_AraC"/>
</dbReference>
<dbReference type="InterPro" id="IPR018062">
    <property type="entry name" value="HTH_AraC-typ_CS"/>
</dbReference>
<evidence type="ECO:0000256" key="7">
    <source>
        <dbReference type="ARBA" id="ARBA00023163"/>
    </source>
</evidence>
<keyword evidence="2" id="KW-0963">Cytoplasm</keyword>
<sequence>MYKTIIVEDEPWIRKGIEEVIPWNDLPLLHVGSFRDGLEALEWLACNEADIVITDIRMPKLDGIEMLGRIAATNGKQPKCIILSGYDDFSYAKKAIAYGVKEYLLKPINPSEITSAMEKLTAELDKESSTRNIELKNRVCEIILDDTTLAACEELPYSNLCLLLANEPLPQQNVLPSGITLISIPLGSHTVYCAASDEKDKLAEWLKRLPPFEANAASVFSAILNGDAPSLQQAYREAEKQLHMLRCSTSASQVGLTPQDENSFALSVQKEGKQAVLKLLSEYEQRFCTFEERWIVYLQLWISISKHATSPSCLEGLQSLNELKRTNTLVSLAAWRSQQLEPLIDKLAAGVLATNGTSSHTALSIKRYVEQNYRNSSLSLLDAAERFQLSFSYLSSLFKSQYGVNFTVFVTNLRIEEAKRQLATSRQTVYEIGELVGFNDVKYFVRVFKKATGITPSSYRELNGSF</sequence>
<keyword evidence="7" id="KW-0804">Transcription</keyword>
<dbReference type="GO" id="GO:0043565">
    <property type="term" value="F:sequence-specific DNA binding"/>
    <property type="evidence" value="ECO:0007669"/>
    <property type="project" value="InterPro"/>
</dbReference>
<evidence type="ECO:0000259" key="9">
    <source>
        <dbReference type="PROSITE" id="PS01124"/>
    </source>
</evidence>
<evidence type="ECO:0000256" key="8">
    <source>
        <dbReference type="PROSITE-ProRule" id="PRU00169"/>
    </source>
</evidence>
<dbReference type="InterPro" id="IPR020449">
    <property type="entry name" value="Tscrpt_reg_AraC-type_HTH"/>
</dbReference>
<dbReference type="PANTHER" id="PTHR42713:SF3">
    <property type="entry name" value="TRANSCRIPTIONAL REGULATORY PROTEIN HPTR"/>
    <property type="match status" value="1"/>
</dbReference>
<feature type="modified residue" description="4-aspartylphosphate" evidence="8">
    <location>
        <position position="55"/>
    </location>
</feature>
<dbReference type="EMBL" id="CP016808">
    <property type="protein sequence ID" value="ANY68460.1"/>
    <property type="molecule type" value="Genomic_DNA"/>
</dbReference>
<evidence type="ECO:0000256" key="5">
    <source>
        <dbReference type="ARBA" id="ARBA00023015"/>
    </source>
</evidence>
<dbReference type="Gene3D" id="3.40.50.2300">
    <property type="match status" value="1"/>
</dbReference>
<dbReference type="Gene3D" id="1.10.10.60">
    <property type="entry name" value="Homeodomain-like"/>
    <property type="match status" value="2"/>
</dbReference>
<dbReference type="Pfam" id="PF12833">
    <property type="entry name" value="HTH_18"/>
    <property type="match status" value="1"/>
</dbReference>
<evidence type="ECO:0000256" key="6">
    <source>
        <dbReference type="ARBA" id="ARBA00023125"/>
    </source>
</evidence>
<keyword evidence="3 8" id="KW-0597">Phosphoprotein</keyword>
<dbReference type="GO" id="GO:0005737">
    <property type="term" value="C:cytoplasm"/>
    <property type="evidence" value="ECO:0007669"/>
    <property type="project" value="UniProtKB-SubCell"/>
</dbReference>
<dbReference type="SMART" id="SM00342">
    <property type="entry name" value="HTH_ARAC"/>
    <property type="match status" value="1"/>
</dbReference>
<comment type="subcellular location">
    <subcellularLocation>
        <location evidence="1">Cytoplasm</location>
    </subcellularLocation>
</comment>
<dbReference type="InterPro" id="IPR011006">
    <property type="entry name" value="CheY-like_superfamily"/>
</dbReference>
<evidence type="ECO:0000256" key="3">
    <source>
        <dbReference type="ARBA" id="ARBA00022553"/>
    </source>
</evidence>
<dbReference type="InterPro" id="IPR009057">
    <property type="entry name" value="Homeodomain-like_sf"/>
</dbReference>
<keyword evidence="6" id="KW-0238">DNA-binding</keyword>
<organism evidence="11">
    <name type="scientific">Paenibacillus sp. BIHB 4019</name>
    <dbReference type="NCBI Taxonomy" id="1870819"/>
    <lineage>
        <taxon>Bacteria</taxon>
        <taxon>Bacillati</taxon>
        <taxon>Bacillota</taxon>
        <taxon>Bacilli</taxon>
        <taxon>Bacillales</taxon>
        <taxon>Paenibacillaceae</taxon>
        <taxon>Paenibacillus</taxon>
    </lineage>
</organism>
<dbReference type="PANTHER" id="PTHR42713">
    <property type="entry name" value="HISTIDINE KINASE-RELATED"/>
    <property type="match status" value="1"/>
</dbReference>
<dbReference type="PRINTS" id="PR00032">
    <property type="entry name" value="HTHARAC"/>
</dbReference>
<dbReference type="PROSITE" id="PS50110">
    <property type="entry name" value="RESPONSE_REGULATORY"/>
    <property type="match status" value="1"/>
</dbReference>
<evidence type="ECO:0000256" key="4">
    <source>
        <dbReference type="ARBA" id="ARBA00023012"/>
    </source>
</evidence>
<reference evidence="11" key="1">
    <citation type="submission" date="2016-08" db="EMBL/GenBank/DDBJ databases">
        <title>Complete Genome Seqeunce of Paenibacillus sp. BIHB 4019 from tea rhizoplane.</title>
        <authorList>
            <person name="Thakur R."/>
            <person name="Swarnkar M.K."/>
            <person name="Gulati A."/>
        </authorList>
    </citation>
    <scope>NUCLEOTIDE SEQUENCE [LARGE SCALE GENOMIC DNA]</scope>
    <source>
        <strain evidence="11">BIHB4019</strain>
    </source>
</reference>